<dbReference type="InterPro" id="IPR011335">
    <property type="entry name" value="Restrct_endonuc-II-like"/>
</dbReference>
<evidence type="ECO:0000313" key="1">
    <source>
        <dbReference type="EMBL" id="SHO81570.1"/>
    </source>
</evidence>
<gene>
    <name evidence="1" type="ORF">MNB_SV-15-1149</name>
</gene>
<proteinExistence type="predicted"/>
<dbReference type="EMBL" id="FRYL01000041">
    <property type="protein sequence ID" value="SHO81570.1"/>
    <property type="molecule type" value="Genomic_DNA"/>
</dbReference>
<dbReference type="Gene3D" id="3.90.20.10">
    <property type="match status" value="1"/>
</dbReference>
<dbReference type="SUPFAM" id="SSF52980">
    <property type="entry name" value="Restriction endonuclease-like"/>
    <property type="match status" value="1"/>
</dbReference>
<reference evidence="1" key="1">
    <citation type="submission" date="2016-10" db="EMBL/GenBank/DDBJ databases">
        <authorList>
            <person name="de Groot N.N."/>
        </authorList>
    </citation>
    <scope>NUCLEOTIDE SEQUENCE</scope>
</reference>
<sequence>MVTKEDLAQAILEIKELQKDTAQRFQETDTRFQETDTRFKETSEQFKETDKEFQKTKELIEQNYIKSQKSMEELKTFSKNLSINIDGISRTQGEITEDYFYNILNRDKSVAGLKFDNIERILYQYARHDLKGEYDIIMFNGNSVLIVEIKNKIRNKDIDNLKTKQIANFRELFQTIKILKYMEQWQDLLSKMSW</sequence>
<protein>
    <submittedName>
        <fullName evidence="1">Uncharacterized protein</fullName>
    </submittedName>
</protein>
<name>A0A1W1EL19_9ZZZZ</name>
<accession>A0A1W1EL19</accession>
<organism evidence="1">
    <name type="scientific">hydrothermal vent metagenome</name>
    <dbReference type="NCBI Taxonomy" id="652676"/>
    <lineage>
        <taxon>unclassified sequences</taxon>
        <taxon>metagenomes</taxon>
        <taxon>ecological metagenomes</taxon>
    </lineage>
</organism>
<dbReference type="AlphaFoldDB" id="A0A1W1EL19"/>